<evidence type="ECO:0000313" key="4">
    <source>
        <dbReference type="Proteomes" id="UP001597237"/>
    </source>
</evidence>
<keyword evidence="2" id="KW-0732">Signal</keyword>
<dbReference type="RefSeq" id="WP_377283822.1">
    <property type="nucleotide sequence ID" value="NZ_JBHRSI010000009.1"/>
</dbReference>
<accession>A0ABW4N4S2</accession>
<comment type="caution">
    <text evidence="3">The sequence shown here is derived from an EMBL/GenBank/DDBJ whole genome shotgun (WGS) entry which is preliminary data.</text>
</comment>
<dbReference type="Pfam" id="PF01469">
    <property type="entry name" value="Pentapeptide_2"/>
    <property type="match status" value="1"/>
</dbReference>
<gene>
    <name evidence="3" type="ORF">ACFSC0_12530</name>
</gene>
<organism evidence="3 4">
    <name type="scientific">Phenylobacterium terrae</name>
    <dbReference type="NCBI Taxonomy" id="2665495"/>
    <lineage>
        <taxon>Bacteria</taxon>
        <taxon>Pseudomonadati</taxon>
        <taxon>Pseudomonadota</taxon>
        <taxon>Alphaproteobacteria</taxon>
        <taxon>Caulobacterales</taxon>
        <taxon>Caulobacteraceae</taxon>
        <taxon>Phenylobacterium</taxon>
    </lineage>
</organism>
<evidence type="ECO:0000256" key="1">
    <source>
        <dbReference type="SAM" id="MobiDB-lite"/>
    </source>
</evidence>
<reference evidence="4" key="1">
    <citation type="journal article" date="2019" name="Int. J. Syst. Evol. Microbiol.">
        <title>The Global Catalogue of Microorganisms (GCM) 10K type strain sequencing project: providing services to taxonomists for standard genome sequencing and annotation.</title>
        <authorList>
            <consortium name="The Broad Institute Genomics Platform"/>
            <consortium name="The Broad Institute Genome Sequencing Center for Infectious Disease"/>
            <person name="Wu L."/>
            <person name="Ma J."/>
        </authorList>
    </citation>
    <scope>NUCLEOTIDE SEQUENCE [LARGE SCALE GENOMIC DNA]</scope>
    <source>
        <strain evidence="4">DFY28</strain>
    </source>
</reference>
<name>A0ABW4N4S2_9CAUL</name>
<feature type="signal peptide" evidence="2">
    <location>
        <begin position="1"/>
        <end position="27"/>
    </location>
</feature>
<feature type="region of interest" description="Disordered" evidence="1">
    <location>
        <begin position="57"/>
        <end position="84"/>
    </location>
</feature>
<keyword evidence="4" id="KW-1185">Reference proteome</keyword>
<dbReference type="InterPro" id="IPR002989">
    <property type="entry name" value="Mycobac_pentapep"/>
</dbReference>
<feature type="chain" id="PRO_5045064537" evidence="2">
    <location>
        <begin position="28"/>
        <end position="186"/>
    </location>
</feature>
<protein>
    <submittedName>
        <fullName evidence="3">Pentapeptide repeat-containing protein</fullName>
    </submittedName>
</protein>
<dbReference type="EMBL" id="JBHUEY010000001">
    <property type="protein sequence ID" value="MFD1784225.1"/>
    <property type="molecule type" value="Genomic_DNA"/>
</dbReference>
<sequence>MSKTSLLLARAAVLSLGVAAMSVPALAEARGGGGMRASAPTSISGAGRANAGAVNRGNVNRGAVNTGNVNRGNVNTGNVNRGNVNTGNINRGNINVGNDVNINVDRSYNNGWHDWDDRYYPVARGVAFGTAAAVSAAAVGSMIYSLPPACVATPYRGYTYYSCNGVWYQPRYQGTTVTYVVVTKPY</sequence>
<evidence type="ECO:0000256" key="2">
    <source>
        <dbReference type="SAM" id="SignalP"/>
    </source>
</evidence>
<proteinExistence type="predicted"/>
<dbReference type="Proteomes" id="UP001597237">
    <property type="component" value="Unassembled WGS sequence"/>
</dbReference>
<evidence type="ECO:0000313" key="3">
    <source>
        <dbReference type="EMBL" id="MFD1784225.1"/>
    </source>
</evidence>